<dbReference type="GO" id="GO:0060027">
    <property type="term" value="P:convergent extension involved in gastrulation"/>
    <property type="evidence" value="ECO:0007669"/>
    <property type="project" value="UniProtKB-ARBA"/>
</dbReference>
<feature type="region of interest" description="Disordered" evidence="13">
    <location>
        <begin position="38"/>
        <end position="105"/>
    </location>
</feature>
<dbReference type="InterPro" id="IPR002126">
    <property type="entry name" value="Cadherin-like_dom"/>
</dbReference>
<dbReference type="InterPro" id="IPR020894">
    <property type="entry name" value="Cadherin_CS"/>
</dbReference>
<feature type="domain" description="Cadherin" evidence="14">
    <location>
        <begin position="261"/>
        <end position="372"/>
    </location>
</feature>
<keyword evidence="16" id="KW-1185">Reference proteome</keyword>
<feature type="non-terminal residue" evidence="15">
    <location>
        <position position="755"/>
    </location>
</feature>
<keyword evidence="7" id="KW-0677">Repeat</keyword>
<accession>A0A9N7UMN9</accession>
<proteinExistence type="predicted"/>
<feature type="domain" description="Cadherin" evidence="14">
    <location>
        <begin position="373"/>
        <end position="484"/>
    </location>
</feature>
<dbReference type="GO" id="GO:0007043">
    <property type="term" value="P:cell-cell junction assembly"/>
    <property type="evidence" value="ECO:0007669"/>
    <property type="project" value="TreeGrafter"/>
</dbReference>
<dbReference type="GO" id="GO:0005509">
    <property type="term" value="F:calcium ion binding"/>
    <property type="evidence" value="ECO:0007669"/>
    <property type="project" value="UniProtKB-UniRule"/>
</dbReference>
<dbReference type="PRINTS" id="PR00205">
    <property type="entry name" value="CADHERIN"/>
</dbReference>
<evidence type="ECO:0000256" key="13">
    <source>
        <dbReference type="SAM" id="MobiDB-lite"/>
    </source>
</evidence>
<dbReference type="FunFam" id="2.60.40.60:FF:000095">
    <property type="entry name" value="Cadherin 13"/>
    <property type="match status" value="1"/>
</dbReference>
<dbReference type="GO" id="GO:0001841">
    <property type="term" value="P:neural tube formation"/>
    <property type="evidence" value="ECO:0007669"/>
    <property type="project" value="UniProtKB-ARBA"/>
</dbReference>
<evidence type="ECO:0000313" key="16">
    <source>
        <dbReference type="Proteomes" id="UP001153269"/>
    </source>
</evidence>
<dbReference type="GO" id="GO:0000902">
    <property type="term" value="P:cell morphogenesis"/>
    <property type="evidence" value="ECO:0007669"/>
    <property type="project" value="TreeGrafter"/>
</dbReference>
<dbReference type="InterPro" id="IPR015919">
    <property type="entry name" value="Cadherin-like_sf"/>
</dbReference>
<keyword evidence="10" id="KW-0472">Membrane</keyword>
<dbReference type="GO" id="GO:0007398">
    <property type="term" value="P:ectoderm development"/>
    <property type="evidence" value="ECO:0007669"/>
    <property type="project" value="UniProtKB-ARBA"/>
</dbReference>
<keyword evidence="8 12" id="KW-0106">Calcium</keyword>
<dbReference type="GO" id="GO:0005912">
    <property type="term" value="C:adherens junction"/>
    <property type="evidence" value="ECO:0007669"/>
    <property type="project" value="TreeGrafter"/>
</dbReference>
<keyword evidence="5" id="KW-0479">Metal-binding</keyword>
<dbReference type="GO" id="GO:0044331">
    <property type="term" value="P:cell-cell adhesion mediated by cadherin"/>
    <property type="evidence" value="ECO:0007669"/>
    <property type="project" value="TreeGrafter"/>
</dbReference>
<dbReference type="AlphaFoldDB" id="A0A9N7UMN9"/>
<feature type="domain" description="Cadherin" evidence="14">
    <location>
        <begin position="485"/>
        <end position="592"/>
    </location>
</feature>
<evidence type="ECO:0000256" key="5">
    <source>
        <dbReference type="ARBA" id="ARBA00022723"/>
    </source>
</evidence>
<dbReference type="PANTHER" id="PTHR24027">
    <property type="entry name" value="CADHERIN-23"/>
    <property type="match status" value="1"/>
</dbReference>
<comment type="caution">
    <text evidence="15">The sequence shown here is derived from an EMBL/GenBank/DDBJ whole genome shotgun (WGS) entry which is preliminary data.</text>
</comment>
<evidence type="ECO:0000256" key="3">
    <source>
        <dbReference type="ARBA" id="ARBA00022475"/>
    </source>
</evidence>
<dbReference type="GO" id="GO:0007498">
    <property type="term" value="P:mesoderm development"/>
    <property type="evidence" value="ECO:0007669"/>
    <property type="project" value="UniProtKB-ARBA"/>
</dbReference>
<dbReference type="PANTHER" id="PTHR24027:SF319">
    <property type="entry name" value="CADHERIN-1"/>
    <property type="match status" value="1"/>
</dbReference>
<comment type="subcellular location">
    <subcellularLocation>
        <location evidence="1">Cell membrane</location>
    </subcellularLocation>
    <subcellularLocation>
        <location evidence="2">Cytoplasm</location>
    </subcellularLocation>
</comment>
<dbReference type="InterPro" id="IPR039808">
    <property type="entry name" value="Cadherin"/>
</dbReference>
<keyword evidence="6" id="KW-0732">Signal</keyword>
<dbReference type="GO" id="GO:0055113">
    <property type="term" value="P:epiboly involved in gastrulation with mouth forming second"/>
    <property type="evidence" value="ECO:0007669"/>
    <property type="project" value="UniProtKB-ARBA"/>
</dbReference>
<sequence>VAREVFLHEGHLDFFIHIWNSHGKKITVPVKVVHHGLHRGHHQRDNHGHQHEHHQGENHGQHPERTHGHHQQKTHGHHQGKNQGDHHGHSHSHHQGKNPLNVEHHLGENRHHNNQHHLNEVDSANKTENATTPEVPVLKFPKSGVGLKRRKRDWVIPAINVAENHRGPYPFKVSQIRSNKDDVKTIYYRITGPGADKPPNGLFTMDRITGSLYLTQPLDREKVDKYTFQAHAEAEGSRNAEEPMDIVVNVIDQNDNKPAFFQDTFLGEVPESSPTGFEVITVVATDIDEPENANSIVRYRILTQDPEFPSGPLFAINPVTGAIRVNARGLDREKHPKHTLVIEAADMEGEGLTVTAKVIITVSDSNDNPPAFTQSTYDATVPENRVDALVITMAVTDGDEPHSPAWNAKFKIVDGDPGGLFTITTGSNKQEGIITTAKGLDFEMLRKHTLLVAVENDIPFATPLPTATATVVVNVQDVNEAPVFEPVEKFVSKRENLPVDSDVVQYIASDPDIACKQTVMYKIISDPAGWLNVAKDTGLIKVKGIMDRESHFVKDSKYTALIGAYDNDEVPATGTGTLIIQLEDVNDNAPIIEERTIKVCNKESAPQLLSVTDKDGPGFAAPYSVSLQGMSKNNWTARRNDSKTGIVLNLATELESGEYTVVLRLRDNDGMEQDNTVQATVCDCTGKIVSCSGTIEVGTSLPMIFGILGGILWLLRECTLLNRLRAVISAATAASVAAAADVCETERIEASHESY</sequence>
<dbReference type="SMART" id="SM00112">
    <property type="entry name" value="CA"/>
    <property type="match status" value="4"/>
</dbReference>
<evidence type="ECO:0000256" key="6">
    <source>
        <dbReference type="ARBA" id="ARBA00022729"/>
    </source>
</evidence>
<dbReference type="GO" id="GO:0008013">
    <property type="term" value="F:beta-catenin binding"/>
    <property type="evidence" value="ECO:0007669"/>
    <property type="project" value="TreeGrafter"/>
</dbReference>
<keyword evidence="3" id="KW-1003">Cell membrane</keyword>
<dbReference type="GO" id="GO:0001764">
    <property type="term" value="P:neuron migration"/>
    <property type="evidence" value="ECO:0007669"/>
    <property type="project" value="UniProtKB-ARBA"/>
</dbReference>
<dbReference type="GO" id="GO:0007156">
    <property type="term" value="P:homophilic cell adhesion via plasma membrane adhesion molecules"/>
    <property type="evidence" value="ECO:0007669"/>
    <property type="project" value="InterPro"/>
</dbReference>
<dbReference type="PROSITE" id="PS50268">
    <property type="entry name" value="CADHERIN_2"/>
    <property type="match status" value="5"/>
</dbReference>
<feature type="compositionally biased region" description="Basic and acidic residues" evidence="13">
    <location>
        <begin position="43"/>
        <end position="66"/>
    </location>
</feature>
<dbReference type="GO" id="GO:0016339">
    <property type="term" value="P:calcium-dependent cell-cell adhesion via plasma membrane cell adhesion molecules"/>
    <property type="evidence" value="ECO:0007669"/>
    <property type="project" value="TreeGrafter"/>
</dbReference>
<dbReference type="Pfam" id="PF00028">
    <property type="entry name" value="Cadherin"/>
    <property type="match status" value="4"/>
</dbReference>
<reference evidence="15" key="1">
    <citation type="submission" date="2020-03" db="EMBL/GenBank/DDBJ databases">
        <authorList>
            <person name="Weist P."/>
        </authorList>
    </citation>
    <scope>NUCLEOTIDE SEQUENCE</scope>
</reference>
<feature type="compositionally biased region" description="Basic residues" evidence="13">
    <location>
        <begin position="67"/>
        <end position="80"/>
    </location>
</feature>
<dbReference type="EMBL" id="CADEAL010001579">
    <property type="protein sequence ID" value="CAB1433611.1"/>
    <property type="molecule type" value="Genomic_DNA"/>
</dbReference>
<dbReference type="GO" id="GO:0016342">
    <property type="term" value="C:catenin complex"/>
    <property type="evidence" value="ECO:0007669"/>
    <property type="project" value="TreeGrafter"/>
</dbReference>
<dbReference type="GO" id="GO:0030010">
    <property type="term" value="P:establishment of cell polarity"/>
    <property type="evidence" value="ECO:0007669"/>
    <property type="project" value="UniProtKB-ARBA"/>
</dbReference>
<name>A0A9N7UMN9_PLEPL</name>
<protein>
    <recommendedName>
        <fullName evidence="14">Cadherin domain-containing protein</fullName>
    </recommendedName>
</protein>
<keyword evidence="9" id="KW-0130">Cell adhesion</keyword>
<dbReference type="FunFam" id="2.60.40.60:FF:000019">
    <property type="entry name" value="Cadherin 2"/>
    <property type="match status" value="1"/>
</dbReference>
<feature type="domain" description="Cadherin" evidence="14">
    <location>
        <begin position="153"/>
        <end position="260"/>
    </location>
</feature>
<dbReference type="GO" id="GO:0042074">
    <property type="term" value="P:cell migration involved in gastrulation"/>
    <property type="evidence" value="ECO:0007669"/>
    <property type="project" value="UniProtKB-ARBA"/>
</dbReference>
<dbReference type="GO" id="GO:0045296">
    <property type="term" value="F:cadherin binding"/>
    <property type="evidence" value="ECO:0007669"/>
    <property type="project" value="TreeGrafter"/>
</dbReference>
<evidence type="ECO:0000313" key="15">
    <source>
        <dbReference type="EMBL" id="CAB1433611.1"/>
    </source>
</evidence>
<dbReference type="GO" id="GO:0005737">
    <property type="term" value="C:cytoplasm"/>
    <property type="evidence" value="ECO:0007669"/>
    <property type="project" value="UniProtKB-SubCell"/>
</dbReference>
<feature type="domain" description="Cadherin" evidence="14">
    <location>
        <begin position="609"/>
        <end position="704"/>
    </location>
</feature>
<dbReference type="FunFam" id="2.60.40.60:FF:000011">
    <property type="entry name" value="Cadherin 1"/>
    <property type="match status" value="1"/>
</dbReference>
<evidence type="ECO:0000256" key="11">
    <source>
        <dbReference type="ARBA" id="ARBA00023180"/>
    </source>
</evidence>
<organism evidence="15 16">
    <name type="scientific">Pleuronectes platessa</name>
    <name type="common">European plaice</name>
    <dbReference type="NCBI Taxonomy" id="8262"/>
    <lineage>
        <taxon>Eukaryota</taxon>
        <taxon>Metazoa</taxon>
        <taxon>Chordata</taxon>
        <taxon>Craniata</taxon>
        <taxon>Vertebrata</taxon>
        <taxon>Euteleostomi</taxon>
        <taxon>Actinopterygii</taxon>
        <taxon>Neopterygii</taxon>
        <taxon>Teleostei</taxon>
        <taxon>Neoteleostei</taxon>
        <taxon>Acanthomorphata</taxon>
        <taxon>Carangaria</taxon>
        <taxon>Pleuronectiformes</taxon>
        <taxon>Pleuronectoidei</taxon>
        <taxon>Pleuronectidae</taxon>
        <taxon>Pleuronectes</taxon>
    </lineage>
</organism>
<evidence type="ECO:0000259" key="14">
    <source>
        <dbReference type="PROSITE" id="PS50268"/>
    </source>
</evidence>
<evidence type="ECO:0000256" key="10">
    <source>
        <dbReference type="ARBA" id="ARBA00023136"/>
    </source>
</evidence>
<dbReference type="FunFam" id="2.60.40.60:FF:000031">
    <property type="entry name" value="Cadherin 3"/>
    <property type="match status" value="1"/>
</dbReference>
<dbReference type="Proteomes" id="UP001153269">
    <property type="component" value="Unassembled WGS sequence"/>
</dbReference>
<keyword evidence="4" id="KW-0963">Cytoplasm</keyword>
<dbReference type="CDD" id="cd11304">
    <property type="entry name" value="Cadherin_repeat"/>
    <property type="match status" value="3"/>
</dbReference>
<dbReference type="FunFam" id="2.60.40.60:FF:000022">
    <property type="entry name" value="Cadherin 2"/>
    <property type="match status" value="1"/>
</dbReference>
<evidence type="ECO:0000256" key="8">
    <source>
        <dbReference type="ARBA" id="ARBA00022837"/>
    </source>
</evidence>
<evidence type="ECO:0000256" key="1">
    <source>
        <dbReference type="ARBA" id="ARBA00004236"/>
    </source>
</evidence>
<dbReference type="GO" id="GO:0034332">
    <property type="term" value="P:adherens junction organization"/>
    <property type="evidence" value="ECO:0007669"/>
    <property type="project" value="UniProtKB-ARBA"/>
</dbReference>
<evidence type="ECO:0000256" key="7">
    <source>
        <dbReference type="ARBA" id="ARBA00022737"/>
    </source>
</evidence>
<evidence type="ECO:0000256" key="12">
    <source>
        <dbReference type="PROSITE-ProRule" id="PRU00043"/>
    </source>
</evidence>
<dbReference type="SUPFAM" id="SSF49313">
    <property type="entry name" value="Cadherin-like"/>
    <property type="match status" value="5"/>
</dbReference>
<gene>
    <name evidence="15" type="ORF">PLEPLA_LOCUS21702</name>
</gene>
<evidence type="ECO:0000256" key="4">
    <source>
        <dbReference type="ARBA" id="ARBA00022490"/>
    </source>
</evidence>
<evidence type="ECO:0000256" key="9">
    <source>
        <dbReference type="ARBA" id="ARBA00022889"/>
    </source>
</evidence>
<dbReference type="PROSITE" id="PS00232">
    <property type="entry name" value="CADHERIN_1"/>
    <property type="match status" value="2"/>
</dbReference>
<dbReference type="Gene3D" id="2.60.40.60">
    <property type="entry name" value="Cadherins"/>
    <property type="match status" value="5"/>
</dbReference>
<evidence type="ECO:0000256" key="2">
    <source>
        <dbReference type="ARBA" id="ARBA00004496"/>
    </source>
</evidence>
<keyword evidence="11" id="KW-0325">Glycoprotein</keyword>